<dbReference type="InterPro" id="IPR000683">
    <property type="entry name" value="Gfo/Idh/MocA-like_OxRdtase_N"/>
</dbReference>
<feature type="domain" description="Gfo/Idh/MocA-like oxidoreductase N-terminal" evidence="2">
    <location>
        <begin position="4"/>
        <end position="115"/>
    </location>
</feature>
<comment type="caution">
    <text evidence="4">The sequence shown here is derived from an EMBL/GenBank/DDBJ whole genome shotgun (WGS) entry which is preliminary data.</text>
</comment>
<accession>A0A0P4R670</accession>
<dbReference type="GO" id="GO:0016491">
    <property type="term" value="F:oxidoreductase activity"/>
    <property type="evidence" value="ECO:0007669"/>
    <property type="project" value="UniProtKB-KW"/>
</dbReference>
<evidence type="ECO:0000259" key="2">
    <source>
        <dbReference type="Pfam" id="PF01408"/>
    </source>
</evidence>
<evidence type="ECO:0000256" key="1">
    <source>
        <dbReference type="ARBA" id="ARBA00023002"/>
    </source>
</evidence>
<keyword evidence="5" id="KW-1185">Reference proteome</keyword>
<dbReference type="PANTHER" id="PTHR43818:SF11">
    <property type="entry name" value="BCDNA.GH03377"/>
    <property type="match status" value="1"/>
</dbReference>
<dbReference type="InterPro" id="IPR055170">
    <property type="entry name" value="GFO_IDH_MocA-like_dom"/>
</dbReference>
<keyword evidence="1" id="KW-0560">Oxidoreductase</keyword>
<organism evidence="4 5">
    <name type="scientific">Streptomyces lydicamycinicus</name>
    <dbReference type="NCBI Taxonomy" id="1546107"/>
    <lineage>
        <taxon>Bacteria</taxon>
        <taxon>Bacillati</taxon>
        <taxon>Actinomycetota</taxon>
        <taxon>Actinomycetes</taxon>
        <taxon>Kitasatosporales</taxon>
        <taxon>Streptomycetaceae</taxon>
        <taxon>Streptomyces</taxon>
    </lineage>
</organism>
<dbReference type="SUPFAM" id="SSF55347">
    <property type="entry name" value="Glyceraldehyde-3-phosphate dehydrogenase-like, C-terminal domain"/>
    <property type="match status" value="1"/>
</dbReference>
<dbReference type="Pfam" id="PF01408">
    <property type="entry name" value="GFO_IDH_MocA"/>
    <property type="match status" value="1"/>
</dbReference>
<feature type="domain" description="GFO/IDH/MocA-like oxidoreductase" evidence="3">
    <location>
        <begin position="161"/>
        <end position="241"/>
    </location>
</feature>
<dbReference type="Proteomes" id="UP000048965">
    <property type="component" value="Unassembled WGS sequence"/>
</dbReference>
<dbReference type="Gene3D" id="3.30.360.10">
    <property type="entry name" value="Dihydrodipicolinate Reductase, domain 2"/>
    <property type="match status" value="1"/>
</dbReference>
<evidence type="ECO:0000313" key="5">
    <source>
        <dbReference type="Proteomes" id="UP000048965"/>
    </source>
</evidence>
<dbReference type="AlphaFoldDB" id="A0A0P4R670"/>
<reference evidence="4 5" key="2">
    <citation type="journal article" date="2015" name="Stand. Genomic Sci.">
        <title>Draft genome sequence of marine-derived Streptomyces sp. TP-A0598, a producer of anti-MRSA antibiotic lydicamycins.</title>
        <authorList>
            <person name="Komaki H."/>
            <person name="Ichikawa N."/>
            <person name="Hosoyama A."/>
            <person name="Fujita N."/>
            <person name="Igarashi Y."/>
        </authorList>
    </citation>
    <scope>NUCLEOTIDE SEQUENCE [LARGE SCALE GENOMIC DNA]</scope>
    <source>
        <strain evidence="4 5">NBRC 110027</strain>
    </source>
</reference>
<protein>
    <submittedName>
        <fullName evidence="4">Uncharacterized protein</fullName>
    </submittedName>
</protein>
<evidence type="ECO:0000313" key="4">
    <source>
        <dbReference type="EMBL" id="GAO08389.1"/>
    </source>
</evidence>
<reference evidence="5" key="1">
    <citation type="submission" date="2014-09" db="EMBL/GenBank/DDBJ databases">
        <title>Whole genome shotgun sequence of Streptomyces sp. NBRC 110027.</title>
        <authorList>
            <person name="Komaki H."/>
            <person name="Ichikawa N."/>
            <person name="Katano-Makiyama Y."/>
            <person name="Hosoyama A."/>
            <person name="Hashimoto M."/>
            <person name="Uohara A."/>
            <person name="Kitahashi Y."/>
            <person name="Ohji S."/>
            <person name="Kimura A."/>
            <person name="Yamazoe A."/>
            <person name="Igarashi Y."/>
            <person name="Fujita N."/>
        </authorList>
    </citation>
    <scope>NUCLEOTIDE SEQUENCE [LARGE SCALE GENOMIC DNA]</scope>
    <source>
        <strain evidence="5">NBRC 110027</strain>
    </source>
</reference>
<evidence type="ECO:0000259" key="3">
    <source>
        <dbReference type="Pfam" id="PF22725"/>
    </source>
</evidence>
<name>A0A0P4R670_9ACTN</name>
<dbReference type="InterPro" id="IPR050463">
    <property type="entry name" value="Gfo/Idh/MocA_oxidrdct_glycsds"/>
</dbReference>
<dbReference type="Pfam" id="PF22725">
    <property type="entry name" value="GFO_IDH_MocA_C3"/>
    <property type="match status" value="1"/>
</dbReference>
<dbReference type="Gene3D" id="3.40.50.720">
    <property type="entry name" value="NAD(P)-binding Rossmann-like Domain"/>
    <property type="match status" value="1"/>
</dbReference>
<dbReference type="RefSeq" id="WP_042154015.1">
    <property type="nucleotide sequence ID" value="NZ_BBNO01000004.1"/>
</dbReference>
<dbReference type="SUPFAM" id="SSF51735">
    <property type="entry name" value="NAD(P)-binding Rossmann-fold domains"/>
    <property type="match status" value="1"/>
</dbReference>
<dbReference type="GO" id="GO:0000166">
    <property type="term" value="F:nucleotide binding"/>
    <property type="evidence" value="ECO:0007669"/>
    <property type="project" value="InterPro"/>
</dbReference>
<gene>
    <name evidence="4" type="ORF">TPA0598_04_00250</name>
</gene>
<sequence length="302" mass="31047">MTTLRIGLLGTGPWARRVHAPALAAHPGVELTGIWGRRPEAAAALAQVHDTRPYDAPDELFAACDAVAIALPPSVQAPLAVRAAEAGRHLLLDKPVATSVPEARALAATADRAGIASVVFFTARFGEQEGEWIAAQAAAGGWFTAHADWLGSVFAEDSSSPYAASPWRRTKGGLWDVGPHALSVLLPVLGDAEAVTATRGPADTVLLTMRHSSGAASTATVGLAAPAAAAGVEITLRGTAGITTLPRRLDGPEPAYHRAVDALLAATATGLPNACDVHFGLRVTEILAAAEETLSPLMPLEA</sequence>
<proteinExistence type="predicted"/>
<dbReference type="EMBL" id="BBNO01000004">
    <property type="protein sequence ID" value="GAO08389.1"/>
    <property type="molecule type" value="Genomic_DNA"/>
</dbReference>
<dbReference type="OrthoDB" id="3815872at2"/>
<dbReference type="PANTHER" id="PTHR43818">
    <property type="entry name" value="BCDNA.GH03377"/>
    <property type="match status" value="1"/>
</dbReference>
<dbReference type="InterPro" id="IPR036291">
    <property type="entry name" value="NAD(P)-bd_dom_sf"/>
</dbReference>